<dbReference type="PANTHER" id="PTHR42792:SF2">
    <property type="entry name" value="FLAGELLIN"/>
    <property type="match status" value="1"/>
</dbReference>
<keyword evidence="4" id="KW-0964">Secreted</keyword>
<evidence type="ECO:0000259" key="5">
    <source>
        <dbReference type="Pfam" id="PF00669"/>
    </source>
</evidence>
<feature type="domain" description="Flagellin C-terminal" evidence="6">
    <location>
        <begin position="320"/>
        <end position="403"/>
    </location>
</feature>
<dbReference type="Pfam" id="PF00669">
    <property type="entry name" value="Flagellin_N"/>
    <property type="match status" value="1"/>
</dbReference>
<gene>
    <name evidence="7" type="ORF">SM124_20850</name>
</gene>
<dbReference type="Pfam" id="PF00700">
    <property type="entry name" value="Flagellin_C"/>
    <property type="match status" value="1"/>
</dbReference>
<evidence type="ECO:0000313" key="7">
    <source>
        <dbReference type="EMBL" id="MDZ5474156.1"/>
    </source>
</evidence>
<dbReference type="SUPFAM" id="SSF64518">
    <property type="entry name" value="Phase 1 flagellin"/>
    <property type="match status" value="1"/>
</dbReference>
<evidence type="ECO:0000256" key="1">
    <source>
        <dbReference type="ARBA" id="ARBA00005709"/>
    </source>
</evidence>
<organism evidence="7 8">
    <name type="scientific">Robertmurraya mangrovi</name>
    <dbReference type="NCBI Taxonomy" id="3098077"/>
    <lineage>
        <taxon>Bacteria</taxon>
        <taxon>Bacillati</taxon>
        <taxon>Bacillota</taxon>
        <taxon>Bacilli</taxon>
        <taxon>Bacillales</taxon>
        <taxon>Bacillaceae</taxon>
        <taxon>Robertmurraya</taxon>
    </lineage>
</organism>
<dbReference type="InterPro" id="IPR042187">
    <property type="entry name" value="Flagellin_C_sub2"/>
</dbReference>
<evidence type="ECO:0000256" key="2">
    <source>
        <dbReference type="ARBA" id="ARBA00020110"/>
    </source>
</evidence>
<feature type="domain" description="Flagellin N-terminal" evidence="5">
    <location>
        <begin position="3"/>
        <end position="142"/>
    </location>
</feature>
<keyword evidence="7" id="KW-0282">Flagellum</keyword>
<reference evidence="7 8" key="1">
    <citation type="submission" date="2023-11" db="EMBL/GenBank/DDBJ databases">
        <title>Bacillus jintuensis, isolated from a mudflat on the Beibu Gulf coast.</title>
        <authorList>
            <person name="Li M."/>
        </authorList>
    </citation>
    <scope>NUCLEOTIDE SEQUENCE [LARGE SCALE GENOMIC DNA]</scope>
    <source>
        <strain evidence="7 8">31A1R</strain>
    </source>
</reference>
<comment type="function">
    <text evidence="4">Flagellin is the subunit protein which polymerizes to form the filaments of bacterial flagella.</text>
</comment>
<keyword evidence="7" id="KW-0966">Cell projection</keyword>
<keyword evidence="7" id="KW-0969">Cilium</keyword>
<evidence type="ECO:0000256" key="3">
    <source>
        <dbReference type="ARBA" id="ARBA00023143"/>
    </source>
</evidence>
<comment type="caution">
    <text evidence="7">The sequence shown here is derived from an EMBL/GenBank/DDBJ whole genome shotgun (WGS) entry which is preliminary data.</text>
</comment>
<dbReference type="Gene3D" id="6.10.10.10">
    <property type="entry name" value="Flagellar export chaperone, C-terminal domain"/>
    <property type="match status" value="1"/>
</dbReference>
<name>A0ABU5J400_9BACI</name>
<dbReference type="Gene3D" id="1.20.1330.10">
    <property type="entry name" value="f41 fragment of flagellin, N-terminal domain"/>
    <property type="match status" value="2"/>
</dbReference>
<evidence type="ECO:0000313" key="8">
    <source>
        <dbReference type="Proteomes" id="UP001290455"/>
    </source>
</evidence>
<proteinExistence type="inferred from homology"/>
<dbReference type="Proteomes" id="UP001290455">
    <property type="component" value="Unassembled WGS sequence"/>
</dbReference>
<dbReference type="PRINTS" id="PR00207">
    <property type="entry name" value="FLAGELLIN"/>
</dbReference>
<dbReference type="RefSeq" id="WP_322448448.1">
    <property type="nucleotide sequence ID" value="NZ_JAXOFX010000020.1"/>
</dbReference>
<dbReference type="InterPro" id="IPR046358">
    <property type="entry name" value="Flagellin_C"/>
</dbReference>
<dbReference type="EMBL" id="JAXOFX010000020">
    <property type="protein sequence ID" value="MDZ5474156.1"/>
    <property type="molecule type" value="Genomic_DNA"/>
</dbReference>
<dbReference type="InterPro" id="IPR001492">
    <property type="entry name" value="Flagellin"/>
</dbReference>
<keyword evidence="8" id="KW-1185">Reference proteome</keyword>
<dbReference type="PANTHER" id="PTHR42792">
    <property type="entry name" value="FLAGELLIN"/>
    <property type="match status" value="1"/>
</dbReference>
<protein>
    <recommendedName>
        <fullName evidence="2 4">Flagellin</fullName>
    </recommendedName>
</protein>
<sequence length="404" mass="43894">MLINHNISGLNTFNKLNKNNKKTSSSMEKLSSGLRINKASDDSAGLAISEKMRTQIRGLKQAQRNIQDGISLIQTAEGGLSDIQEPNLLRLRELAIQSANDTLTNEDRQQIQKEVEQIKNGINEIAGNTEYNGINLLNGSATFTTIPPTPQSTFSTTGGGAGHNVSDGWVNVGVYGAKVKLNPGEQVIDDPANWLFSKLQLYADIVNGAPVSFNIMSTDGYVVVDNHPLTPFEYNGMTFDISNLSVPSGTGNMHQGNIILTAGNNDGILNNDIDNRIKLQIGSNSGENFPFELTDARTTALGINNIDLSTRQGAESALLKIDKAMEKVSSERGKFGAYQNRLEHALNNASNYEINLTASESRIRDADIAKEMMELTKTNILSQASQTMLAQANQQPQAVLQLLK</sequence>
<evidence type="ECO:0000259" key="6">
    <source>
        <dbReference type="Pfam" id="PF00700"/>
    </source>
</evidence>
<keyword evidence="3 4" id="KW-0975">Bacterial flagellum</keyword>
<evidence type="ECO:0000256" key="4">
    <source>
        <dbReference type="RuleBase" id="RU362073"/>
    </source>
</evidence>
<dbReference type="InterPro" id="IPR001029">
    <property type="entry name" value="Flagellin_N"/>
</dbReference>
<accession>A0ABU5J400</accession>
<comment type="subcellular location">
    <subcellularLocation>
        <location evidence="4">Secreted</location>
    </subcellularLocation>
    <subcellularLocation>
        <location evidence="4">Bacterial flagellum</location>
    </subcellularLocation>
</comment>
<comment type="similarity">
    <text evidence="1 4">Belongs to the bacterial flagellin family.</text>
</comment>